<name>A0A820J387_9BILA</name>
<dbReference type="Proteomes" id="UP000663836">
    <property type="component" value="Unassembled WGS sequence"/>
</dbReference>
<protein>
    <submittedName>
        <fullName evidence="1">Uncharacterized protein</fullName>
    </submittedName>
</protein>
<reference evidence="1" key="1">
    <citation type="submission" date="2021-02" db="EMBL/GenBank/DDBJ databases">
        <authorList>
            <person name="Nowell W R."/>
        </authorList>
    </citation>
    <scope>NUCLEOTIDE SEQUENCE</scope>
</reference>
<gene>
    <name evidence="1" type="ORF">JBS370_LOCUS41018</name>
</gene>
<feature type="non-terminal residue" evidence="1">
    <location>
        <position position="1"/>
    </location>
</feature>
<dbReference type="AlphaFoldDB" id="A0A820J387"/>
<proteinExistence type="predicted"/>
<evidence type="ECO:0000313" key="1">
    <source>
        <dbReference type="EMBL" id="CAF4320903.1"/>
    </source>
</evidence>
<accession>A0A820J387</accession>
<sequence length="76" mass="8971">RIALLSSNNIQDRPNLEMMSHFEGDIVNSFYDTFLISWWLLFKPNLVCLKDEAFINDHFQFGPIPISTNWSVETHR</sequence>
<dbReference type="EMBL" id="CAJOBD010041483">
    <property type="protein sequence ID" value="CAF4320903.1"/>
    <property type="molecule type" value="Genomic_DNA"/>
</dbReference>
<evidence type="ECO:0000313" key="2">
    <source>
        <dbReference type="Proteomes" id="UP000663836"/>
    </source>
</evidence>
<comment type="caution">
    <text evidence="1">The sequence shown here is derived from an EMBL/GenBank/DDBJ whole genome shotgun (WGS) entry which is preliminary data.</text>
</comment>
<organism evidence="1 2">
    <name type="scientific">Rotaria sordida</name>
    <dbReference type="NCBI Taxonomy" id="392033"/>
    <lineage>
        <taxon>Eukaryota</taxon>
        <taxon>Metazoa</taxon>
        <taxon>Spiralia</taxon>
        <taxon>Gnathifera</taxon>
        <taxon>Rotifera</taxon>
        <taxon>Eurotatoria</taxon>
        <taxon>Bdelloidea</taxon>
        <taxon>Philodinida</taxon>
        <taxon>Philodinidae</taxon>
        <taxon>Rotaria</taxon>
    </lineage>
</organism>